<name>A0A139X963_9CYAN</name>
<evidence type="ECO:0000256" key="2">
    <source>
        <dbReference type="ARBA" id="ARBA00005019"/>
    </source>
</evidence>
<dbReference type="NCBIfam" id="NF000842">
    <property type="entry name" value="PRK00071.2-1"/>
    <property type="match status" value="1"/>
</dbReference>
<dbReference type="GO" id="GO:0009435">
    <property type="term" value="P:NAD+ biosynthetic process"/>
    <property type="evidence" value="ECO:0007669"/>
    <property type="project" value="UniProtKB-UniRule"/>
</dbReference>
<evidence type="ECO:0000256" key="7">
    <source>
        <dbReference type="ARBA" id="ARBA00022840"/>
    </source>
</evidence>
<feature type="domain" description="Cytidyltransferase-like" evidence="11">
    <location>
        <begin position="5"/>
        <end position="165"/>
    </location>
</feature>
<evidence type="ECO:0000313" key="12">
    <source>
        <dbReference type="EMBL" id="KYC41206.1"/>
    </source>
</evidence>
<evidence type="ECO:0000256" key="4">
    <source>
        <dbReference type="ARBA" id="ARBA00022679"/>
    </source>
</evidence>
<dbReference type="CDD" id="cd02165">
    <property type="entry name" value="NMNAT"/>
    <property type="match status" value="1"/>
</dbReference>
<sequence length="195" mass="22018">MRIALFGTSADPPTAGHQAIIKWLSNKYDWVAVWAADNPFKSHQTRLEHRVAMMHLLIKDIDSPQHNIGLEQQLSSLRTLETLEKAKARWGDESEFTLVVGSDLLSQLPRWYRIEELLQQVQLLVVPRPGFAIDESSVHIVQKLGGKIEFANFIGPDVSSTAYRESGDSEALTPLVVDYIHKEHLYKCLSKNVAC</sequence>
<dbReference type="Gene3D" id="3.40.50.620">
    <property type="entry name" value="HUPs"/>
    <property type="match status" value="1"/>
</dbReference>
<dbReference type="InterPro" id="IPR005248">
    <property type="entry name" value="NadD/NMNAT"/>
</dbReference>
<evidence type="ECO:0000256" key="3">
    <source>
        <dbReference type="ARBA" id="ARBA00022642"/>
    </source>
</evidence>
<dbReference type="NCBIfam" id="TIGR00482">
    <property type="entry name" value="nicotinate (nicotinamide) nucleotide adenylyltransferase"/>
    <property type="match status" value="1"/>
</dbReference>
<organism evidence="12 13">
    <name type="scientific">Scytonema hofmannii PCC 7110</name>
    <dbReference type="NCBI Taxonomy" id="128403"/>
    <lineage>
        <taxon>Bacteria</taxon>
        <taxon>Bacillati</taxon>
        <taxon>Cyanobacteriota</taxon>
        <taxon>Cyanophyceae</taxon>
        <taxon>Nostocales</taxon>
        <taxon>Scytonemataceae</taxon>
        <taxon>Scytonema</taxon>
    </lineage>
</organism>
<dbReference type="HAMAP" id="MF_00244">
    <property type="entry name" value="NaMN_adenylyltr"/>
    <property type="match status" value="1"/>
</dbReference>
<dbReference type="EC" id="2.7.7.18" evidence="10"/>
<evidence type="ECO:0000256" key="1">
    <source>
        <dbReference type="ARBA" id="ARBA00002324"/>
    </source>
</evidence>
<keyword evidence="3 10" id="KW-0662">Pyridine nucleotide biosynthesis</keyword>
<dbReference type="SUPFAM" id="SSF52374">
    <property type="entry name" value="Nucleotidylyl transferase"/>
    <property type="match status" value="1"/>
</dbReference>
<keyword evidence="7 10" id="KW-0067">ATP-binding</keyword>
<dbReference type="STRING" id="128403.WA1_03730"/>
<dbReference type="PANTHER" id="PTHR39321:SF3">
    <property type="entry name" value="PHOSPHOPANTETHEINE ADENYLYLTRANSFERASE"/>
    <property type="match status" value="1"/>
</dbReference>
<comment type="similarity">
    <text evidence="10">Belongs to the NadD family.</text>
</comment>
<protein>
    <recommendedName>
        <fullName evidence="10">Probable nicotinate-nucleotide adenylyltransferase</fullName>
        <ecNumber evidence="10">2.7.7.18</ecNumber>
    </recommendedName>
    <alternativeName>
        <fullName evidence="10">Deamido-NAD(+) diphosphorylase</fullName>
    </alternativeName>
    <alternativeName>
        <fullName evidence="10">Deamido-NAD(+) pyrophosphorylase</fullName>
    </alternativeName>
    <alternativeName>
        <fullName evidence="10">Nicotinate mononucleotide adenylyltransferase</fullName>
        <shortName evidence="10">NaMN adenylyltransferase</shortName>
    </alternativeName>
</protein>
<dbReference type="PANTHER" id="PTHR39321">
    <property type="entry name" value="NICOTINATE-NUCLEOTIDE ADENYLYLTRANSFERASE-RELATED"/>
    <property type="match status" value="1"/>
</dbReference>
<keyword evidence="5 10" id="KW-0548">Nucleotidyltransferase</keyword>
<evidence type="ECO:0000256" key="10">
    <source>
        <dbReference type="HAMAP-Rule" id="MF_00244"/>
    </source>
</evidence>
<keyword evidence="6 10" id="KW-0547">Nucleotide-binding</keyword>
<keyword evidence="4 10" id="KW-0808">Transferase</keyword>
<dbReference type="GO" id="GO:0005524">
    <property type="term" value="F:ATP binding"/>
    <property type="evidence" value="ECO:0007669"/>
    <property type="project" value="UniProtKB-KW"/>
</dbReference>
<evidence type="ECO:0000313" key="13">
    <source>
        <dbReference type="Proteomes" id="UP000076925"/>
    </source>
</evidence>
<dbReference type="UniPathway" id="UPA00253">
    <property type="reaction ID" value="UER00332"/>
</dbReference>
<proteinExistence type="inferred from homology"/>
<comment type="function">
    <text evidence="1 10">Catalyzes the reversible adenylation of nicotinate mononucleotide (NaMN) to nicotinic acid adenine dinucleotide (NaAD).</text>
</comment>
<dbReference type="EMBL" id="ANNX02000023">
    <property type="protein sequence ID" value="KYC41206.1"/>
    <property type="molecule type" value="Genomic_DNA"/>
</dbReference>
<dbReference type="InterPro" id="IPR004821">
    <property type="entry name" value="Cyt_trans-like"/>
</dbReference>
<evidence type="ECO:0000259" key="11">
    <source>
        <dbReference type="Pfam" id="PF01467"/>
    </source>
</evidence>
<dbReference type="GO" id="GO:0004515">
    <property type="term" value="F:nicotinate-nucleotide adenylyltransferase activity"/>
    <property type="evidence" value="ECO:0007669"/>
    <property type="project" value="UniProtKB-UniRule"/>
</dbReference>
<accession>A0A139X963</accession>
<dbReference type="AlphaFoldDB" id="A0A139X963"/>
<reference evidence="12 13" key="1">
    <citation type="journal article" date="2013" name="Genome Biol. Evol.">
        <title>Genomes of Stigonematalean cyanobacteria (subsection V) and the evolution of oxygenic photosynthesis from prokaryotes to plastids.</title>
        <authorList>
            <person name="Dagan T."/>
            <person name="Roettger M."/>
            <person name="Stucken K."/>
            <person name="Landan G."/>
            <person name="Koch R."/>
            <person name="Major P."/>
            <person name="Gould S.B."/>
            <person name="Goremykin V.V."/>
            <person name="Rippka R."/>
            <person name="Tandeau de Marsac N."/>
            <person name="Gugger M."/>
            <person name="Lockhart P.J."/>
            <person name="Allen J.F."/>
            <person name="Brune I."/>
            <person name="Maus I."/>
            <person name="Puhler A."/>
            <person name="Martin W.F."/>
        </authorList>
    </citation>
    <scope>NUCLEOTIDE SEQUENCE [LARGE SCALE GENOMIC DNA]</scope>
    <source>
        <strain evidence="12 13">PCC 7110</strain>
    </source>
</reference>
<evidence type="ECO:0000256" key="8">
    <source>
        <dbReference type="ARBA" id="ARBA00023027"/>
    </source>
</evidence>
<dbReference type="Proteomes" id="UP000076925">
    <property type="component" value="Unassembled WGS sequence"/>
</dbReference>
<keyword evidence="8 10" id="KW-0520">NAD</keyword>
<dbReference type="RefSeq" id="WP_017741588.1">
    <property type="nucleotide sequence ID" value="NZ_KQ976354.1"/>
</dbReference>
<dbReference type="NCBIfam" id="TIGR00125">
    <property type="entry name" value="cyt_tran_rel"/>
    <property type="match status" value="1"/>
</dbReference>
<evidence type="ECO:0000256" key="5">
    <source>
        <dbReference type="ARBA" id="ARBA00022695"/>
    </source>
</evidence>
<gene>
    <name evidence="10" type="primary">nadD</name>
    <name evidence="12" type="ORF">WA1_03730</name>
</gene>
<dbReference type="InterPro" id="IPR014729">
    <property type="entry name" value="Rossmann-like_a/b/a_fold"/>
</dbReference>
<evidence type="ECO:0000256" key="9">
    <source>
        <dbReference type="ARBA" id="ARBA00048721"/>
    </source>
</evidence>
<comment type="caution">
    <text evidence="12">The sequence shown here is derived from an EMBL/GenBank/DDBJ whole genome shotgun (WGS) entry which is preliminary data.</text>
</comment>
<dbReference type="Pfam" id="PF01467">
    <property type="entry name" value="CTP_transf_like"/>
    <property type="match status" value="1"/>
</dbReference>
<dbReference type="OrthoDB" id="5295945at2"/>
<comment type="catalytic activity">
    <reaction evidence="9 10">
        <text>nicotinate beta-D-ribonucleotide + ATP + H(+) = deamido-NAD(+) + diphosphate</text>
        <dbReference type="Rhea" id="RHEA:22860"/>
        <dbReference type="ChEBI" id="CHEBI:15378"/>
        <dbReference type="ChEBI" id="CHEBI:30616"/>
        <dbReference type="ChEBI" id="CHEBI:33019"/>
        <dbReference type="ChEBI" id="CHEBI:57502"/>
        <dbReference type="ChEBI" id="CHEBI:58437"/>
        <dbReference type="EC" id="2.7.7.18"/>
    </reaction>
</comment>
<evidence type="ECO:0000256" key="6">
    <source>
        <dbReference type="ARBA" id="ARBA00022741"/>
    </source>
</evidence>
<comment type="pathway">
    <text evidence="2 10">Cofactor biosynthesis; NAD(+) biosynthesis; deamido-NAD(+) from nicotinate D-ribonucleotide: step 1/1.</text>
</comment>
<keyword evidence="13" id="KW-1185">Reference proteome</keyword>